<dbReference type="AlphaFoldDB" id="E2A8F1"/>
<feature type="non-terminal residue" evidence="1">
    <location>
        <position position="1"/>
    </location>
</feature>
<protein>
    <submittedName>
        <fullName evidence="1">Uncharacterized protein</fullName>
    </submittedName>
</protein>
<sequence>VTKHKLLNHKFDWNKVEIVDEEPVLRKRLSEMIYIN</sequence>
<dbReference type="EMBL" id="GL437593">
    <property type="protein sequence ID" value="EFN70288.1"/>
    <property type="molecule type" value="Genomic_DNA"/>
</dbReference>
<gene>
    <name evidence="1" type="ORF">EAG_06641</name>
</gene>
<feature type="non-terminal residue" evidence="1">
    <location>
        <position position="36"/>
    </location>
</feature>
<name>E2A8F1_CAMFO</name>
<organism evidence="2">
    <name type="scientific">Camponotus floridanus</name>
    <name type="common">Florida carpenter ant</name>
    <dbReference type="NCBI Taxonomy" id="104421"/>
    <lineage>
        <taxon>Eukaryota</taxon>
        <taxon>Metazoa</taxon>
        <taxon>Ecdysozoa</taxon>
        <taxon>Arthropoda</taxon>
        <taxon>Hexapoda</taxon>
        <taxon>Insecta</taxon>
        <taxon>Pterygota</taxon>
        <taxon>Neoptera</taxon>
        <taxon>Endopterygota</taxon>
        <taxon>Hymenoptera</taxon>
        <taxon>Apocrita</taxon>
        <taxon>Aculeata</taxon>
        <taxon>Formicoidea</taxon>
        <taxon>Formicidae</taxon>
        <taxon>Formicinae</taxon>
        <taxon>Camponotus</taxon>
    </lineage>
</organism>
<dbReference type="Proteomes" id="UP000000311">
    <property type="component" value="Unassembled WGS sequence"/>
</dbReference>
<reference evidence="1 2" key="1">
    <citation type="journal article" date="2010" name="Science">
        <title>Genomic comparison of the ants Camponotus floridanus and Harpegnathos saltator.</title>
        <authorList>
            <person name="Bonasio R."/>
            <person name="Zhang G."/>
            <person name="Ye C."/>
            <person name="Mutti N.S."/>
            <person name="Fang X."/>
            <person name="Qin N."/>
            <person name="Donahue G."/>
            <person name="Yang P."/>
            <person name="Li Q."/>
            <person name="Li C."/>
            <person name="Zhang P."/>
            <person name="Huang Z."/>
            <person name="Berger S.L."/>
            <person name="Reinberg D."/>
            <person name="Wang J."/>
            <person name="Liebig J."/>
        </authorList>
    </citation>
    <scope>NUCLEOTIDE SEQUENCE [LARGE SCALE GENOMIC DNA]</scope>
    <source>
        <strain evidence="2">C129</strain>
    </source>
</reference>
<keyword evidence="2" id="KW-1185">Reference proteome</keyword>
<proteinExistence type="predicted"/>
<accession>E2A8F1</accession>
<dbReference type="InParanoid" id="E2A8F1"/>
<evidence type="ECO:0000313" key="2">
    <source>
        <dbReference type="Proteomes" id="UP000000311"/>
    </source>
</evidence>
<evidence type="ECO:0000313" key="1">
    <source>
        <dbReference type="EMBL" id="EFN70288.1"/>
    </source>
</evidence>